<dbReference type="SUPFAM" id="SSF53448">
    <property type="entry name" value="Nucleotide-diphospho-sugar transferases"/>
    <property type="match status" value="1"/>
</dbReference>
<proteinExistence type="predicted"/>
<reference evidence="2" key="1">
    <citation type="journal article" date="2019" name="Int. J. Syst. Evol. Microbiol.">
        <title>The Global Catalogue of Microorganisms (GCM) 10K type strain sequencing project: providing services to taxonomists for standard genome sequencing and annotation.</title>
        <authorList>
            <consortium name="The Broad Institute Genomics Platform"/>
            <consortium name="The Broad Institute Genome Sequencing Center for Infectious Disease"/>
            <person name="Wu L."/>
            <person name="Ma J."/>
        </authorList>
    </citation>
    <scope>NUCLEOTIDE SEQUENCE [LARGE SCALE GENOMIC DNA]</scope>
    <source>
        <strain evidence="2">JCM 13813</strain>
    </source>
</reference>
<name>A0ABP5JEP8_9ACTN</name>
<gene>
    <name evidence="1" type="ORF">GCM10009726_34950</name>
</gene>
<dbReference type="CDD" id="cd00761">
    <property type="entry name" value="Glyco_tranf_GTA_type"/>
    <property type="match status" value="1"/>
</dbReference>
<organism evidence="1 2">
    <name type="scientific">Nocardioides furvisabuli</name>
    <dbReference type="NCBI Taxonomy" id="375542"/>
    <lineage>
        <taxon>Bacteria</taxon>
        <taxon>Bacillati</taxon>
        <taxon>Actinomycetota</taxon>
        <taxon>Actinomycetes</taxon>
        <taxon>Propionibacteriales</taxon>
        <taxon>Nocardioidaceae</taxon>
        <taxon>Nocardioides</taxon>
    </lineage>
</organism>
<evidence type="ECO:0000313" key="1">
    <source>
        <dbReference type="EMBL" id="GAA2115834.1"/>
    </source>
</evidence>
<protein>
    <recommendedName>
        <fullName evidence="3">Glycosyl transferase family 2</fullName>
    </recommendedName>
</protein>
<accession>A0ABP5JEP8</accession>
<sequence>MVKNEADIIGQTIDHLRGQGVDGVLVVDNGSTDGTRELLRTMADGAFLHVGDDREPAYYQAPKMQFLARWAARQGADWIVPFDADEWWFGPHLSLAETLRDCKTPMATAVIHNVFPEPGSSEAVASGWRVDTDPARLEKVAYRTHPLAALHHGNHGVSRPGRVSQILRILHVPWRSEQQFRSKIATGAAALRLAGPRAPGPGADHWRDLDGQSVDELGIIWREMLDGHGHPMLEWSPTGELRPIRMASWLGGWDPDNVLGA</sequence>
<evidence type="ECO:0008006" key="3">
    <source>
        <dbReference type="Google" id="ProtNLM"/>
    </source>
</evidence>
<dbReference type="EMBL" id="BAAAMQ010000017">
    <property type="protein sequence ID" value="GAA2115834.1"/>
    <property type="molecule type" value="Genomic_DNA"/>
</dbReference>
<evidence type="ECO:0000313" key="2">
    <source>
        <dbReference type="Proteomes" id="UP001501161"/>
    </source>
</evidence>
<dbReference type="Proteomes" id="UP001501161">
    <property type="component" value="Unassembled WGS sequence"/>
</dbReference>
<dbReference type="InterPro" id="IPR029044">
    <property type="entry name" value="Nucleotide-diphossugar_trans"/>
</dbReference>
<dbReference type="Pfam" id="PF13704">
    <property type="entry name" value="Glyco_tranf_2_4"/>
    <property type="match status" value="1"/>
</dbReference>
<keyword evidence="2" id="KW-1185">Reference proteome</keyword>
<dbReference type="Gene3D" id="3.90.550.10">
    <property type="entry name" value="Spore Coat Polysaccharide Biosynthesis Protein SpsA, Chain A"/>
    <property type="match status" value="1"/>
</dbReference>
<comment type="caution">
    <text evidence="1">The sequence shown here is derived from an EMBL/GenBank/DDBJ whole genome shotgun (WGS) entry which is preliminary data.</text>
</comment>